<dbReference type="Gene3D" id="1.25.10.10">
    <property type="entry name" value="Leucine-rich Repeat Variant"/>
    <property type="match status" value="1"/>
</dbReference>
<proteinExistence type="predicted"/>
<dbReference type="KEGG" id="cic:CICLE_v10015930mg"/>
<dbReference type="SUPFAM" id="SSF48371">
    <property type="entry name" value="ARM repeat"/>
    <property type="match status" value="1"/>
</dbReference>
<accession>V4U1G4</accession>
<dbReference type="PANTHER" id="PTHR21567">
    <property type="entry name" value="CLASP"/>
    <property type="match status" value="1"/>
</dbReference>
<dbReference type="GO" id="GO:0000226">
    <property type="term" value="P:microtubule cytoskeleton organization"/>
    <property type="evidence" value="ECO:0007669"/>
    <property type="project" value="TreeGrafter"/>
</dbReference>
<dbReference type="AlphaFoldDB" id="V4U1G4"/>
<organism evidence="2 3">
    <name type="scientific">Citrus clementina</name>
    <name type="common">Clementine</name>
    <name type="synonym">Citrus deliciosa x Citrus sinensis</name>
    <dbReference type="NCBI Taxonomy" id="85681"/>
    <lineage>
        <taxon>Eukaryota</taxon>
        <taxon>Viridiplantae</taxon>
        <taxon>Streptophyta</taxon>
        <taxon>Embryophyta</taxon>
        <taxon>Tracheophyta</taxon>
        <taxon>Spermatophyta</taxon>
        <taxon>Magnoliopsida</taxon>
        <taxon>eudicotyledons</taxon>
        <taxon>Gunneridae</taxon>
        <taxon>Pentapetalae</taxon>
        <taxon>rosids</taxon>
        <taxon>malvids</taxon>
        <taxon>Sapindales</taxon>
        <taxon>Rutaceae</taxon>
        <taxon>Aurantioideae</taxon>
        <taxon>Citrus</taxon>
    </lineage>
</organism>
<dbReference type="EMBL" id="KI536312">
    <property type="protein sequence ID" value="ESR59707.1"/>
    <property type="molecule type" value="Genomic_DNA"/>
</dbReference>
<evidence type="ECO:0000313" key="3">
    <source>
        <dbReference type="Proteomes" id="UP000030687"/>
    </source>
</evidence>
<dbReference type="GO" id="GO:0008017">
    <property type="term" value="F:microtubule binding"/>
    <property type="evidence" value="ECO:0007669"/>
    <property type="project" value="TreeGrafter"/>
</dbReference>
<protein>
    <recommendedName>
        <fullName evidence="4">TOG domain-containing protein</fullName>
    </recommendedName>
</protein>
<dbReference type="Gramene" id="ESR59707">
    <property type="protein sequence ID" value="ESR59707"/>
    <property type="gene ID" value="CICLE_v10015930mg"/>
</dbReference>
<dbReference type="Proteomes" id="UP000030687">
    <property type="component" value="Unassembled WGS sequence"/>
</dbReference>
<feature type="region of interest" description="Disordered" evidence="1">
    <location>
        <begin position="1"/>
        <end position="30"/>
    </location>
</feature>
<dbReference type="InterPro" id="IPR011989">
    <property type="entry name" value="ARM-like"/>
</dbReference>
<name>V4U1G4_CITCL</name>
<gene>
    <name evidence="2" type="ORF">CICLE_v10015930mg</name>
</gene>
<keyword evidence="3" id="KW-1185">Reference proteome</keyword>
<evidence type="ECO:0008006" key="4">
    <source>
        <dbReference type="Google" id="ProtNLM"/>
    </source>
</evidence>
<evidence type="ECO:0000256" key="1">
    <source>
        <dbReference type="SAM" id="MobiDB-lite"/>
    </source>
</evidence>
<dbReference type="InterPro" id="IPR016024">
    <property type="entry name" value="ARM-type_fold"/>
</dbReference>
<evidence type="ECO:0000313" key="2">
    <source>
        <dbReference type="EMBL" id="ESR59707.1"/>
    </source>
</evidence>
<reference evidence="2 3" key="1">
    <citation type="submission" date="2013-10" db="EMBL/GenBank/DDBJ databases">
        <authorList>
            <consortium name="International Citrus Genome Consortium"/>
            <person name="Jenkins J."/>
            <person name="Schmutz J."/>
            <person name="Prochnik S."/>
            <person name="Rokhsar D."/>
            <person name="Gmitter F."/>
            <person name="Ollitrault P."/>
            <person name="Machado M."/>
            <person name="Talon M."/>
            <person name="Wincker P."/>
            <person name="Jaillon O."/>
            <person name="Morgante M."/>
        </authorList>
    </citation>
    <scope>NUCLEOTIDE SEQUENCE</scope>
    <source>
        <strain evidence="3">cv. Clemenules</strain>
    </source>
</reference>
<dbReference type="GO" id="GO:0005881">
    <property type="term" value="C:cytoplasmic microtubule"/>
    <property type="evidence" value="ECO:0007669"/>
    <property type="project" value="TreeGrafter"/>
</dbReference>
<sequence length="244" mass="26830">MMSETALRDLNTLPSSDRKNESSSKGSFAKPFVGSANENVDVSLVSTHVNGNQTGNAGPGIANSEVEYIDSENLIDVEDIDTSLKTLIAGLDSKDWVVVCEALNNVRRLSIFHKEAMLDILGDVIPLVVKSLKNPRSAVCKTAIMTAADIFSAYNDRMIDLLDPLLVQLLLKSSQDKRFVCEAAEKALVAMTTWVSPILLLPKLQPYLKNRNPRIRAKASMCFSRSVPRLVRVLKVLKNMALTN</sequence>
<dbReference type="PANTHER" id="PTHR21567:SF62">
    <property type="entry name" value="ARM REPEAT SUPERFAMILY PROTEIN"/>
    <property type="match status" value="1"/>
</dbReference>